<evidence type="ECO:0000256" key="1">
    <source>
        <dbReference type="RuleBase" id="RU362001"/>
    </source>
</evidence>
<keyword evidence="3" id="KW-1185">Reference proteome</keyword>
<evidence type="ECO:0000313" key="3">
    <source>
        <dbReference type="Proteomes" id="UP000031419"/>
    </source>
</evidence>
<dbReference type="NCBIfam" id="TIGR03930">
    <property type="entry name" value="WXG100_ESAT6"/>
    <property type="match status" value="1"/>
</dbReference>
<dbReference type="SUPFAM" id="SSF140453">
    <property type="entry name" value="EsxAB dimer-like"/>
    <property type="match status" value="1"/>
</dbReference>
<dbReference type="OrthoDB" id="4554345at2"/>
<dbReference type="InterPro" id="IPR036689">
    <property type="entry name" value="ESAT-6-like_sf"/>
</dbReference>
<dbReference type="RefSeq" id="WP_029719694.1">
    <property type="nucleotide sequence ID" value="NZ_JAJUIW010000004.1"/>
</dbReference>
<dbReference type="Proteomes" id="UP000031419">
    <property type="component" value="Unassembled WGS sequence"/>
</dbReference>
<dbReference type="InterPro" id="IPR010310">
    <property type="entry name" value="T7SS_ESAT-6-like"/>
</dbReference>
<organism evidence="2 3">
    <name type="scientific">Saccharopolyspora rectivirgula</name>
    <dbReference type="NCBI Taxonomy" id="28042"/>
    <lineage>
        <taxon>Bacteria</taxon>
        <taxon>Bacillati</taxon>
        <taxon>Actinomycetota</taxon>
        <taxon>Actinomycetes</taxon>
        <taxon>Pseudonocardiales</taxon>
        <taxon>Pseudonocardiaceae</taxon>
        <taxon>Saccharopolyspora</taxon>
    </lineage>
</organism>
<evidence type="ECO:0000313" key="2">
    <source>
        <dbReference type="EMBL" id="KEI45177.1"/>
    </source>
</evidence>
<dbReference type="STRING" id="28042.GU90_05165"/>
<proteinExistence type="inferred from homology"/>
<dbReference type="Gene3D" id="1.10.287.1060">
    <property type="entry name" value="ESAT-6-like"/>
    <property type="match status" value="1"/>
</dbReference>
<protein>
    <recommendedName>
        <fullName evidence="1">ESAT-6-like protein</fullName>
    </recommendedName>
</protein>
<gene>
    <name evidence="2" type="ORF">GU90_05165</name>
</gene>
<sequence length="103" mass="11468">MGGFGTDAELMQKAAGQVEEVRANVENAVNQLQSNLEPVLAEWRGQAADVFRKLTEQYRENAKVITDKLGEISENIQSSGQEYLQQQEETAQEISKIENLLNG</sequence>
<dbReference type="EMBL" id="JNVU01000014">
    <property type="protein sequence ID" value="KEI45177.1"/>
    <property type="molecule type" value="Genomic_DNA"/>
</dbReference>
<name>A0A073B1P0_9PSEU</name>
<accession>A0A073B1P0</accession>
<dbReference type="eggNOG" id="COG4842">
    <property type="taxonomic scope" value="Bacteria"/>
</dbReference>
<comment type="similarity">
    <text evidence="1">Belongs to the WXG100 family.</text>
</comment>
<comment type="caution">
    <text evidence="2">The sequence shown here is derived from an EMBL/GenBank/DDBJ whole genome shotgun (WGS) entry which is preliminary data.</text>
</comment>
<reference evidence="2 3" key="1">
    <citation type="submission" date="2014-06" db="EMBL/GenBank/DDBJ databases">
        <title>Saccharopolyspora rectivirgula DSM-43113 Genome sequencing.</title>
        <authorList>
            <person name="Barrera C."/>
            <person name="Millon L."/>
            <person name="Rognon B."/>
            <person name="Zaugg C."/>
            <person name="Monod M."/>
        </authorList>
    </citation>
    <scope>NUCLEOTIDE SEQUENCE [LARGE SCALE GENOMIC DNA]</scope>
    <source>
        <strain evidence="2 3">DSM 43113</strain>
    </source>
</reference>
<dbReference type="AlphaFoldDB" id="A0A073B1P0"/>
<dbReference type="Pfam" id="PF06013">
    <property type="entry name" value="WXG100"/>
    <property type="match status" value="1"/>
</dbReference>